<dbReference type="GO" id="GO:0001836">
    <property type="term" value="P:release of cytochrome c from mitochondria"/>
    <property type="evidence" value="ECO:0007669"/>
    <property type="project" value="TreeGrafter"/>
</dbReference>
<evidence type="ECO:0000256" key="4">
    <source>
        <dbReference type="ARBA" id="ARBA00022989"/>
    </source>
</evidence>
<dbReference type="InterPro" id="IPR038213">
    <property type="entry name" value="IFI6/IFI27-like_sf"/>
</dbReference>
<name>A0AAV2HLK5_LYMST</name>
<keyword evidence="3" id="KW-0812">Transmembrane</keyword>
<evidence type="ECO:0000256" key="1">
    <source>
        <dbReference type="ARBA" id="ARBA00004141"/>
    </source>
</evidence>
<protein>
    <submittedName>
        <fullName evidence="7">Uncharacterized protein</fullName>
    </submittedName>
</protein>
<keyword evidence="5" id="KW-0472">Membrane</keyword>
<dbReference type="Pfam" id="PF06140">
    <property type="entry name" value="Ifi-6-16"/>
    <property type="match status" value="1"/>
</dbReference>
<evidence type="ECO:0000256" key="5">
    <source>
        <dbReference type="ARBA" id="ARBA00023136"/>
    </source>
</evidence>
<dbReference type="Gene3D" id="6.10.110.10">
    <property type="match status" value="1"/>
</dbReference>
<evidence type="ECO:0000256" key="3">
    <source>
        <dbReference type="ARBA" id="ARBA00022692"/>
    </source>
</evidence>
<dbReference type="EMBL" id="CAXITT010000187">
    <property type="protein sequence ID" value="CAL1534934.1"/>
    <property type="molecule type" value="Genomic_DNA"/>
</dbReference>
<feature type="signal peptide" evidence="6">
    <location>
        <begin position="1"/>
        <end position="21"/>
    </location>
</feature>
<dbReference type="PANTHER" id="PTHR16932:SF18">
    <property type="entry name" value="INTERFERON, ALPHA-INDUCIBLE PROTEIN 27-LIKE 2"/>
    <property type="match status" value="1"/>
</dbReference>
<dbReference type="PANTHER" id="PTHR16932">
    <property type="entry name" value="INTERFERON ALPHA-INDUCIBLE PROTEIN 27"/>
    <property type="match status" value="1"/>
</dbReference>
<organism evidence="7 8">
    <name type="scientific">Lymnaea stagnalis</name>
    <name type="common">Great pond snail</name>
    <name type="synonym">Helix stagnalis</name>
    <dbReference type="NCBI Taxonomy" id="6523"/>
    <lineage>
        <taxon>Eukaryota</taxon>
        <taxon>Metazoa</taxon>
        <taxon>Spiralia</taxon>
        <taxon>Lophotrochozoa</taxon>
        <taxon>Mollusca</taxon>
        <taxon>Gastropoda</taxon>
        <taxon>Heterobranchia</taxon>
        <taxon>Euthyneura</taxon>
        <taxon>Panpulmonata</taxon>
        <taxon>Hygrophila</taxon>
        <taxon>Lymnaeoidea</taxon>
        <taxon>Lymnaeidae</taxon>
        <taxon>Lymnaea</taxon>
    </lineage>
</organism>
<keyword evidence="4" id="KW-1133">Transmembrane helix</keyword>
<keyword evidence="8" id="KW-1185">Reference proteome</keyword>
<comment type="caution">
    <text evidence="7">The sequence shown here is derived from an EMBL/GenBank/DDBJ whole genome shotgun (WGS) entry which is preliminary data.</text>
</comment>
<keyword evidence="6" id="KW-0732">Signal</keyword>
<comment type="similarity">
    <text evidence="2">Belongs to the IFI6/IFI27 family.</text>
</comment>
<evidence type="ECO:0000256" key="6">
    <source>
        <dbReference type="SAM" id="SignalP"/>
    </source>
</evidence>
<comment type="subcellular location">
    <subcellularLocation>
        <location evidence="1">Membrane</location>
        <topology evidence="1">Multi-pass membrane protein</topology>
    </subcellularLocation>
</comment>
<evidence type="ECO:0000313" key="7">
    <source>
        <dbReference type="EMBL" id="CAL1534934.1"/>
    </source>
</evidence>
<accession>A0AAV2HLK5</accession>
<sequence length="126" mass="11745">MARLVSCALIVLLLSPTATNAWFTEAVCAVVGGVATVALAPIVLPAVGFTSAGIAAGSLAATAMSTAWSTGVGVGLVAAAQSAGAVGAVGLIGTVAGGAVGAGVGHVIAKAGSDKCCGCENDCNCL</sequence>
<proteinExistence type="inferred from homology"/>
<dbReference type="GO" id="GO:0097193">
    <property type="term" value="P:intrinsic apoptotic signaling pathway"/>
    <property type="evidence" value="ECO:0007669"/>
    <property type="project" value="TreeGrafter"/>
</dbReference>
<reference evidence="7 8" key="1">
    <citation type="submission" date="2024-04" db="EMBL/GenBank/DDBJ databases">
        <authorList>
            <consortium name="Genoscope - CEA"/>
            <person name="William W."/>
        </authorList>
    </citation>
    <scope>NUCLEOTIDE SEQUENCE [LARGE SCALE GENOMIC DNA]</scope>
</reference>
<evidence type="ECO:0000313" key="8">
    <source>
        <dbReference type="Proteomes" id="UP001497497"/>
    </source>
</evidence>
<gene>
    <name evidence="7" type="ORF">GSLYS_00008894001</name>
</gene>
<dbReference type="InterPro" id="IPR009311">
    <property type="entry name" value="IFI6/IFI27-like"/>
</dbReference>
<dbReference type="AlphaFoldDB" id="A0AAV2HLK5"/>
<dbReference type="GO" id="GO:0031966">
    <property type="term" value="C:mitochondrial membrane"/>
    <property type="evidence" value="ECO:0007669"/>
    <property type="project" value="TreeGrafter"/>
</dbReference>
<evidence type="ECO:0000256" key="2">
    <source>
        <dbReference type="ARBA" id="ARBA00007262"/>
    </source>
</evidence>
<dbReference type="Proteomes" id="UP001497497">
    <property type="component" value="Unassembled WGS sequence"/>
</dbReference>
<feature type="chain" id="PRO_5043438614" evidence="6">
    <location>
        <begin position="22"/>
        <end position="126"/>
    </location>
</feature>